<sequence>MRMIYKIWLIGLLGIFLFESCYDDKGNYSYRAINEITVKHDFFGDTTIRMYSFVDTLRVFPEISTSVNNDPDNYEYEWMAVGGDQTIGGQYLLGKEKDLVYPITLPSQRYRVYFKIKDKSTGLTTISSLSLQLSTLFSQGWLVLGEGDNGLAQLDMISTGGEDTTLLKNILQEVDIQEWGKPTYIFVPPYRPVAALNYIHVGTDKGTYRLSTSTLLPIEGAHLKWSFYDMSAAGECVMTEAAQIMGFYRAAIVDGNLYYTELSGQQSCFFGSPSNHYKGDYDLFPVGDKIGYSVKERGQAIVLYNERDRRFVYQQSGYGTPIGYCANISDRVGDPFSWEPGLEYVTTLNCHKGSGSTYTILKDGSDFYLYSYRISNNYGIIKQLVVKMDNVIDLDKAEFFGASNMLSVIYYTVGNKLYGYDFARKKCELLKTFDGYEITLFSSDILVQTSSDYFYIALYDPSKPTSTGGMIMKYKVVDDVDHIIIEEEKGSEWKNLCKVKSIAFKTR</sequence>
<protein>
    <recommendedName>
        <fullName evidence="3">PKD-like family protein</fullName>
    </recommendedName>
</protein>
<evidence type="ECO:0008006" key="3">
    <source>
        <dbReference type="Google" id="ProtNLM"/>
    </source>
</evidence>
<gene>
    <name evidence="1" type="ORF">D8S85_17710</name>
</gene>
<dbReference type="EMBL" id="CP032819">
    <property type="protein sequence ID" value="AZS31209.1"/>
    <property type="molecule type" value="Genomic_DNA"/>
</dbReference>
<dbReference type="AlphaFoldDB" id="A0A3S9VXE9"/>
<keyword evidence="2" id="KW-1185">Reference proteome</keyword>
<accession>A0A3S9VXE9</accession>
<dbReference type="OrthoDB" id="1061929at2"/>
<reference evidence="1 2" key="1">
    <citation type="submission" date="2018-10" db="EMBL/GenBank/DDBJ databases">
        <title>Butyricimonas faecalis sp. nov., isolated from human faeces and emended description of the genus Butyricimonas.</title>
        <authorList>
            <person name="Le Roy T."/>
            <person name="Van der Smissen P."/>
            <person name="Paquot A."/>
            <person name="Delzenne N."/>
            <person name="Muccioli G."/>
            <person name="Collet J.-F."/>
            <person name="Cani P.D."/>
        </authorList>
    </citation>
    <scope>NUCLEOTIDE SEQUENCE [LARGE SCALE GENOMIC DNA]</scope>
    <source>
        <strain evidence="1 2">H184</strain>
    </source>
</reference>
<dbReference type="KEGG" id="buy:D8S85_17710"/>
<organism evidence="1 2">
    <name type="scientific">Butyricimonas faecalis</name>
    <dbReference type="NCBI Taxonomy" id="2093856"/>
    <lineage>
        <taxon>Bacteria</taxon>
        <taxon>Pseudomonadati</taxon>
        <taxon>Bacteroidota</taxon>
        <taxon>Bacteroidia</taxon>
        <taxon>Bacteroidales</taxon>
        <taxon>Odoribacteraceae</taxon>
        <taxon>Butyricimonas</taxon>
    </lineage>
</organism>
<dbReference type="InterPro" id="IPR032183">
    <property type="entry name" value="PKD-like"/>
</dbReference>
<evidence type="ECO:0000313" key="2">
    <source>
        <dbReference type="Proteomes" id="UP000270673"/>
    </source>
</evidence>
<dbReference type="Pfam" id="PF16407">
    <property type="entry name" value="PKD_2"/>
    <property type="match status" value="1"/>
</dbReference>
<name>A0A3S9VXE9_9BACT</name>
<evidence type="ECO:0000313" key="1">
    <source>
        <dbReference type="EMBL" id="AZS31209.1"/>
    </source>
</evidence>
<dbReference type="RefSeq" id="WP_106481617.1">
    <property type="nucleotide sequence ID" value="NZ_CP032819.1"/>
</dbReference>
<proteinExistence type="predicted"/>
<dbReference type="Proteomes" id="UP000270673">
    <property type="component" value="Chromosome"/>
</dbReference>